<dbReference type="Pfam" id="PF00248">
    <property type="entry name" value="Aldo_ket_red"/>
    <property type="match status" value="1"/>
</dbReference>
<name>A0A9D2T068_9FIRM</name>
<dbReference type="SUPFAM" id="SSF51430">
    <property type="entry name" value="NAD(P)-linked oxidoreductase"/>
    <property type="match status" value="1"/>
</dbReference>
<dbReference type="EMBL" id="DWWI01000022">
    <property type="protein sequence ID" value="HJC42268.1"/>
    <property type="molecule type" value="Genomic_DNA"/>
</dbReference>
<dbReference type="InterPro" id="IPR036812">
    <property type="entry name" value="NAD(P)_OxRdtase_dom_sf"/>
</dbReference>
<reference evidence="2" key="1">
    <citation type="journal article" date="2021" name="PeerJ">
        <title>Extensive microbial diversity within the chicken gut microbiome revealed by metagenomics and culture.</title>
        <authorList>
            <person name="Gilroy R."/>
            <person name="Ravi A."/>
            <person name="Getino M."/>
            <person name="Pursley I."/>
            <person name="Horton D.L."/>
            <person name="Alikhan N.F."/>
            <person name="Baker D."/>
            <person name="Gharbi K."/>
            <person name="Hall N."/>
            <person name="Watson M."/>
            <person name="Adriaenssens E.M."/>
            <person name="Foster-Nyarko E."/>
            <person name="Jarju S."/>
            <person name="Secka A."/>
            <person name="Antonio M."/>
            <person name="Oren A."/>
            <person name="Chaudhuri R.R."/>
            <person name="La Ragione R."/>
            <person name="Hildebrand F."/>
            <person name="Pallen M.J."/>
        </authorList>
    </citation>
    <scope>NUCLEOTIDE SEQUENCE</scope>
    <source>
        <strain evidence="2">CHK165-2605</strain>
    </source>
</reference>
<comment type="caution">
    <text evidence="2">The sequence shown here is derived from an EMBL/GenBank/DDBJ whole genome shotgun (WGS) entry which is preliminary data.</text>
</comment>
<evidence type="ECO:0000313" key="3">
    <source>
        <dbReference type="Proteomes" id="UP000823895"/>
    </source>
</evidence>
<organism evidence="2 3">
    <name type="scientific">Candidatus Mediterraneibacter gallistercoris</name>
    <dbReference type="NCBI Taxonomy" id="2838671"/>
    <lineage>
        <taxon>Bacteria</taxon>
        <taxon>Bacillati</taxon>
        <taxon>Bacillota</taxon>
        <taxon>Clostridia</taxon>
        <taxon>Lachnospirales</taxon>
        <taxon>Lachnospiraceae</taxon>
        <taxon>Mediterraneibacter</taxon>
    </lineage>
</organism>
<dbReference type="Proteomes" id="UP000823895">
    <property type="component" value="Unassembled WGS sequence"/>
</dbReference>
<feature type="domain" description="NADP-dependent oxidoreductase" evidence="1">
    <location>
        <begin position="6"/>
        <end position="91"/>
    </location>
</feature>
<reference evidence="2" key="2">
    <citation type="submission" date="2021-04" db="EMBL/GenBank/DDBJ databases">
        <authorList>
            <person name="Gilroy R."/>
        </authorList>
    </citation>
    <scope>NUCLEOTIDE SEQUENCE</scope>
    <source>
        <strain evidence="2">CHK165-2605</strain>
    </source>
</reference>
<proteinExistence type="predicted"/>
<gene>
    <name evidence="2" type="ORF">H9756_01065</name>
</gene>
<sequence>MRLSMDGDVIDIEKTKEIADRFMEAGFRYFGTAYGYNDGESEKAAKVALVDRYPRESFLFATKVPVWAGAESKEEVQQMFYTSLDRTGAGYGDCGFYPFRDVCGLFPYFPGQRVKGKILSVPCVSGRISGGLCHRVRVDALSEGGSKRYPCGNSGRAG</sequence>
<protein>
    <submittedName>
        <fullName evidence="2">Aldo/keto reductase</fullName>
    </submittedName>
</protein>
<evidence type="ECO:0000259" key="1">
    <source>
        <dbReference type="Pfam" id="PF00248"/>
    </source>
</evidence>
<dbReference type="InterPro" id="IPR023210">
    <property type="entry name" value="NADP_OxRdtase_dom"/>
</dbReference>
<dbReference type="Gene3D" id="3.20.20.100">
    <property type="entry name" value="NADP-dependent oxidoreductase domain"/>
    <property type="match status" value="1"/>
</dbReference>
<evidence type="ECO:0000313" key="2">
    <source>
        <dbReference type="EMBL" id="HJC42268.1"/>
    </source>
</evidence>
<accession>A0A9D2T068</accession>
<dbReference type="AlphaFoldDB" id="A0A9D2T068"/>